<evidence type="ECO:0000313" key="3">
    <source>
        <dbReference type="EMBL" id="TGY14066.1"/>
    </source>
</evidence>
<feature type="transmembrane region" description="Helical" evidence="1">
    <location>
        <begin position="264"/>
        <end position="283"/>
    </location>
</feature>
<dbReference type="Proteomes" id="UP000309117">
    <property type="component" value="Unassembled WGS sequence"/>
</dbReference>
<dbReference type="InterPro" id="IPR059113">
    <property type="entry name" value="Znf_ribbon"/>
</dbReference>
<dbReference type="RefSeq" id="WP_004040583.1">
    <property type="nucleotide sequence ID" value="NZ_AQFR02000003.1"/>
</dbReference>
<keyword evidence="1" id="KW-1133">Transmembrane helix</keyword>
<dbReference type="AlphaFoldDB" id="A0A4S2BHA5"/>
<name>A0A4S2BHA5_9LACO</name>
<evidence type="ECO:0000256" key="1">
    <source>
        <dbReference type="SAM" id="Phobius"/>
    </source>
</evidence>
<keyword evidence="1" id="KW-0472">Membrane</keyword>
<organism evidence="3 4">
    <name type="scientific">Lactobacillus intestinalis</name>
    <dbReference type="NCBI Taxonomy" id="151781"/>
    <lineage>
        <taxon>Bacteria</taxon>
        <taxon>Bacillati</taxon>
        <taxon>Bacillota</taxon>
        <taxon>Bacilli</taxon>
        <taxon>Lactobacillales</taxon>
        <taxon>Lactobacillaceae</taxon>
        <taxon>Lactobacillus</taxon>
    </lineage>
</organism>
<keyword evidence="1" id="KW-0812">Transmembrane</keyword>
<reference evidence="3 4" key="1">
    <citation type="submission" date="2019-04" db="EMBL/GenBank/DDBJ databases">
        <title>Microbes associate with the intestines of laboratory mice.</title>
        <authorList>
            <person name="Navarre W."/>
            <person name="Wong E."/>
            <person name="Huang K."/>
            <person name="Tropini C."/>
            <person name="Ng K."/>
            <person name="Yu B."/>
        </authorList>
    </citation>
    <scope>NUCLEOTIDE SEQUENCE [LARGE SCALE GENOMIC DNA]</scope>
    <source>
        <strain evidence="3 4">NM61_E11</strain>
    </source>
</reference>
<feature type="transmembrane region" description="Helical" evidence="1">
    <location>
        <begin position="303"/>
        <end position="332"/>
    </location>
</feature>
<feature type="transmembrane region" description="Helical" evidence="1">
    <location>
        <begin position="67"/>
        <end position="88"/>
    </location>
</feature>
<gene>
    <name evidence="3" type="ORF">E5351_06965</name>
</gene>
<evidence type="ECO:0000259" key="2">
    <source>
        <dbReference type="Pfam" id="PF13248"/>
    </source>
</evidence>
<feature type="transmembrane region" description="Helical" evidence="1">
    <location>
        <begin position="94"/>
        <end position="111"/>
    </location>
</feature>
<comment type="caution">
    <text evidence="3">The sequence shown here is derived from an EMBL/GenBank/DDBJ whole genome shotgun (WGS) entry which is preliminary data.</text>
</comment>
<evidence type="ECO:0000313" key="4">
    <source>
        <dbReference type="Proteomes" id="UP000309117"/>
    </source>
</evidence>
<feature type="transmembrane region" description="Helical" evidence="1">
    <location>
        <begin position="236"/>
        <end position="257"/>
    </location>
</feature>
<accession>A0A4S2BHA5</accession>
<feature type="domain" description="Putative zinc-ribbon" evidence="2">
    <location>
        <begin position="1"/>
        <end position="22"/>
    </location>
</feature>
<dbReference type="EMBL" id="SRYV01000011">
    <property type="protein sequence ID" value="TGY14066.1"/>
    <property type="molecule type" value="Genomic_DNA"/>
</dbReference>
<sequence>MTTCPNCGQSVTKDDEICPNCGFNLKKYRDTFFEDDSEKKSVQLQPKRAQYREEFRPKKQNTTIQKMIAWVRSNATIVFLLGVVLLVIMSFSRALGWTSFLVLMVWLFIVCDKADKIEQYTADKRLTEMINKMGSDVVNTAKEHTDKVRKKGKNFTETHPHVNRHVEKVKERSKSKFSYIQLSVVLTSVISLIVLFTGSGAAVADVSYTQKLSLSKVILNLANRLLSSSHTSMSAIILYVFWLLLVLFPIFIIYNIFKNTKNSQFFAFILSLLETAFLIYIVFKISNNSSNHGVIGELTNQFLMYAVSVGSSAYFLILASLLTTGLAGYNYFKKR</sequence>
<protein>
    <recommendedName>
        <fullName evidence="2">Putative zinc-ribbon domain-containing protein</fullName>
    </recommendedName>
</protein>
<proteinExistence type="predicted"/>
<feature type="transmembrane region" description="Helical" evidence="1">
    <location>
        <begin position="179"/>
        <end position="204"/>
    </location>
</feature>
<dbReference type="Pfam" id="PF13248">
    <property type="entry name" value="Zn_ribbon_3"/>
    <property type="match status" value="1"/>
</dbReference>